<evidence type="ECO:0000313" key="2">
    <source>
        <dbReference type="Proteomes" id="UP001589887"/>
    </source>
</evidence>
<keyword evidence="2" id="KW-1185">Reference proteome</keyword>
<name>A0ABV6TAG5_9ACTN</name>
<gene>
    <name evidence="1" type="ORF">ACFH04_03435</name>
</gene>
<evidence type="ECO:0000313" key="1">
    <source>
        <dbReference type="EMBL" id="MFC0842793.1"/>
    </source>
</evidence>
<dbReference type="RefSeq" id="WP_394316612.1">
    <property type="nucleotide sequence ID" value="NZ_JBHMQV010000001.1"/>
</dbReference>
<accession>A0ABV6TAG5</accession>
<dbReference type="Proteomes" id="UP001589887">
    <property type="component" value="Unassembled WGS sequence"/>
</dbReference>
<dbReference type="EMBL" id="JBHMQV010000001">
    <property type="protein sequence ID" value="MFC0842793.1"/>
    <property type="molecule type" value="Genomic_DNA"/>
</dbReference>
<sequence>MCFILYAATTALRTQGPAGSRLWQEVSSAPGRPPYWQMTQRS</sequence>
<protein>
    <submittedName>
        <fullName evidence="1">Uncharacterized protein</fullName>
    </submittedName>
</protein>
<proteinExistence type="predicted"/>
<organism evidence="1 2">
    <name type="scientific">Streptomyces noboritoensis</name>
    <dbReference type="NCBI Taxonomy" id="67337"/>
    <lineage>
        <taxon>Bacteria</taxon>
        <taxon>Bacillati</taxon>
        <taxon>Actinomycetota</taxon>
        <taxon>Actinomycetes</taxon>
        <taxon>Kitasatosporales</taxon>
        <taxon>Streptomycetaceae</taxon>
        <taxon>Streptomyces</taxon>
    </lineage>
</organism>
<comment type="caution">
    <text evidence="1">The sequence shown here is derived from an EMBL/GenBank/DDBJ whole genome shotgun (WGS) entry which is preliminary data.</text>
</comment>
<reference evidence="1 2" key="1">
    <citation type="submission" date="2024-09" db="EMBL/GenBank/DDBJ databases">
        <authorList>
            <person name="Sun Q."/>
            <person name="Mori K."/>
        </authorList>
    </citation>
    <scope>NUCLEOTIDE SEQUENCE [LARGE SCALE GENOMIC DNA]</scope>
    <source>
        <strain evidence="1 2">JCM 4557</strain>
    </source>
</reference>